<keyword evidence="1" id="KW-0812">Transmembrane</keyword>
<sequence length="320" mass="35116">MNVQDEVNEFQPSNAAEWLLVLRDDPDDAHLQARFEAWLQEKPERRREWAQISHTMSVLRRVEPTQDTTSPVVLQYRAAAVRRRFIASVSFAAAAALVGIIWGPDALLRLRADNVTGWAETRTVVLADGSQVVMAPESAIDTDYTKGQREVRLVKGEALFTVRHDSAHPFRVIAGQLTITDVGTVFDVKAGGTVTEAVAVREGRVSVENVASHDAPVQLDAGQMFQVKAGKGVTDAIVPQEVGLWAQGFYVAHSQPVSEVVGVLSHYLRGTVLVHGYDLGAEKVSGLYKLSDARSALQTLADGQNARIWNVTPWMTILNR</sequence>
<dbReference type="InterPro" id="IPR012373">
    <property type="entry name" value="Ferrdict_sens_TM"/>
</dbReference>
<dbReference type="PIRSF" id="PIRSF018266">
    <property type="entry name" value="FecR"/>
    <property type="match status" value="1"/>
</dbReference>
<protein>
    <submittedName>
        <fullName evidence="4">FecR domain-containing protein</fullName>
    </submittedName>
</protein>
<organism evidence="4 5">
    <name type="scientific">Acetobacter garciniae</name>
    <dbReference type="NCBI Taxonomy" id="2817435"/>
    <lineage>
        <taxon>Bacteria</taxon>
        <taxon>Pseudomonadati</taxon>
        <taxon>Pseudomonadota</taxon>
        <taxon>Alphaproteobacteria</taxon>
        <taxon>Acetobacterales</taxon>
        <taxon>Acetobacteraceae</taxon>
        <taxon>Acetobacter</taxon>
    </lineage>
</organism>
<feature type="domain" description="FecR protein" evidence="2">
    <location>
        <begin position="115"/>
        <end position="205"/>
    </location>
</feature>
<evidence type="ECO:0000259" key="3">
    <source>
        <dbReference type="Pfam" id="PF16220"/>
    </source>
</evidence>
<dbReference type="PANTHER" id="PTHR30273">
    <property type="entry name" value="PERIPLASMIC SIGNAL SENSOR AND SIGMA FACTOR ACTIVATOR FECR-RELATED"/>
    <property type="match status" value="1"/>
</dbReference>
<dbReference type="Pfam" id="PF16220">
    <property type="entry name" value="DUF4880"/>
    <property type="match status" value="1"/>
</dbReference>
<accession>A0A939KRW9</accession>
<dbReference type="GO" id="GO:0016989">
    <property type="term" value="F:sigma factor antagonist activity"/>
    <property type="evidence" value="ECO:0007669"/>
    <property type="project" value="TreeGrafter"/>
</dbReference>
<name>A0A939KRW9_9PROT</name>
<keyword evidence="5" id="KW-1185">Reference proteome</keyword>
<evidence type="ECO:0000259" key="2">
    <source>
        <dbReference type="Pfam" id="PF04773"/>
    </source>
</evidence>
<gene>
    <name evidence="4" type="ORF">J2D77_14380</name>
</gene>
<dbReference type="EMBL" id="JAFVMH010000009">
    <property type="protein sequence ID" value="MBO1326336.1"/>
    <property type="molecule type" value="Genomic_DNA"/>
</dbReference>
<dbReference type="InterPro" id="IPR032623">
    <property type="entry name" value="FecR_N"/>
</dbReference>
<comment type="caution">
    <text evidence="4">The sequence shown here is derived from an EMBL/GenBank/DDBJ whole genome shotgun (WGS) entry which is preliminary data.</text>
</comment>
<reference evidence="4" key="1">
    <citation type="submission" date="2021-03" db="EMBL/GenBank/DDBJ databases">
        <title>The complete genome sequence of Acetobacter sp. TBRC 12339.</title>
        <authorList>
            <person name="Charoenyingcharoen P."/>
            <person name="Yukphan P."/>
        </authorList>
    </citation>
    <scope>NUCLEOTIDE SEQUENCE</scope>
    <source>
        <strain evidence="4">TBRC 12339</strain>
    </source>
</reference>
<proteinExistence type="predicted"/>
<keyword evidence="1" id="KW-0472">Membrane</keyword>
<dbReference type="AlphaFoldDB" id="A0A939KRW9"/>
<evidence type="ECO:0000313" key="5">
    <source>
        <dbReference type="Proteomes" id="UP000664073"/>
    </source>
</evidence>
<dbReference type="PANTHER" id="PTHR30273:SF2">
    <property type="entry name" value="PROTEIN FECR"/>
    <property type="match status" value="1"/>
</dbReference>
<dbReference type="InterPro" id="IPR006860">
    <property type="entry name" value="FecR"/>
</dbReference>
<dbReference type="Pfam" id="PF04773">
    <property type="entry name" value="FecR"/>
    <property type="match status" value="1"/>
</dbReference>
<dbReference type="Proteomes" id="UP000664073">
    <property type="component" value="Unassembled WGS sequence"/>
</dbReference>
<keyword evidence="1" id="KW-1133">Transmembrane helix</keyword>
<feature type="transmembrane region" description="Helical" evidence="1">
    <location>
        <begin position="85"/>
        <end position="103"/>
    </location>
</feature>
<evidence type="ECO:0000256" key="1">
    <source>
        <dbReference type="SAM" id="Phobius"/>
    </source>
</evidence>
<feature type="domain" description="FecR N-terminal" evidence="3">
    <location>
        <begin position="15"/>
        <end position="53"/>
    </location>
</feature>
<evidence type="ECO:0000313" key="4">
    <source>
        <dbReference type="EMBL" id="MBO1326336.1"/>
    </source>
</evidence>
<dbReference type="RefSeq" id="WP_207847000.1">
    <property type="nucleotide sequence ID" value="NZ_JAFVMH010000009.1"/>
</dbReference>
<dbReference type="Gene3D" id="2.60.120.1440">
    <property type="match status" value="1"/>
</dbReference>